<name>A0A7S1AVV0_NOCSC</name>
<evidence type="ECO:0008006" key="3">
    <source>
        <dbReference type="Google" id="ProtNLM"/>
    </source>
</evidence>
<protein>
    <recommendedName>
        <fullName evidence="3">Derlin</fullName>
    </recommendedName>
</protein>
<feature type="transmembrane region" description="Helical" evidence="1">
    <location>
        <begin position="94"/>
        <end position="117"/>
    </location>
</feature>
<gene>
    <name evidence="2" type="ORF">NSCI0253_LOCUS41308</name>
</gene>
<keyword evidence="1" id="KW-1133">Transmembrane helix</keyword>
<sequence>MESQLAQWPAGTRLLAALYTSISIGVSLVSPGSKKHFACCLANMRVGQCPWSAITSIFFTPCGTLSKFMLAAMELHTASGALPERERELGTTRFVLWSLLTGFGSNLVFLGAMRLLVSSSADSSRLQFSCNQGLWPLAIVCLNLKLLKHPGDVHIVSVFAPRTLLSAFVTCSVLSGSIQWSSFASLGYSYIQHWLKFEDRLLPSADVVRRIERGCARRLVSRGLLGGAWLSVQQPPGQGIRLGR</sequence>
<evidence type="ECO:0000313" key="2">
    <source>
        <dbReference type="EMBL" id="CAD8866953.1"/>
    </source>
</evidence>
<proteinExistence type="predicted"/>
<organism evidence="2">
    <name type="scientific">Noctiluca scintillans</name>
    <name type="common">Sea sparkle</name>
    <name type="synonym">Red tide dinoflagellate</name>
    <dbReference type="NCBI Taxonomy" id="2966"/>
    <lineage>
        <taxon>Eukaryota</taxon>
        <taxon>Sar</taxon>
        <taxon>Alveolata</taxon>
        <taxon>Dinophyceae</taxon>
        <taxon>Noctilucales</taxon>
        <taxon>Noctilucaceae</taxon>
        <taxon>Noctiluca</taxon>
    </lineage>
</organism>
<keyword evidence="1" id="KW-0812">Transmembrane</keyword>
<reference evidence="2" key="1">
    <citation type="submission" date="2021-01" db="EMBL/GenBank/DDBJ databases">
        <authorList>
            <person name="Corre E."/>
            <person name="Pelletier E."/>
            <person name="Niang G."/>
            <person name="Scheremetjew M."/>
            <person name="Finn R."/>
            <person name="Kale V."/>
            <person name="Holt S."/>
            <person name="Cochrane G."/>
            <person name="Meng A."/>
            <person name="Brown T."/>
            <person name="Cohen L."/>
        </authorList>
    </citation>
    <scope>NUCLEOTIDE SEQUENCE</scope>
</reference>
<dbReference type="AlphaFoldDB" id="A0A7S1AVV0"/>
<dbReference type="EMBL" id="HBFQ01058313">
    <property type="protein sequence ID" value="CAD8866953.1"/>
    <property type="molecule type" value="Transcribed_RNA"/>
</dbReference>
<accession>A0A7S1AVV0</accession>
<feature type="transmembrane region" description="Helical" evidence="1">
    <location>
        <begin position="51"/>
        <end position="73"/>
    </location>
</feature>
<evidence type="ECO:0000256" key="1">
    <source>
        <dbReference type="SAM" id="Phobius"/>
    </source>
</evidence>
<keyword evidence="1" id="KW-0472">Membrane</keyword>
<feature type="transmembrane region" description="Helical" evidence="1">
    <location>
        <begin position="12"/>
        <end position="31"/>
    </location>
</feature>